<reference evidence="1 2" key="1">
    <citation type="submission" date="2024-02" db="EMBL/GenBank/DDBJ databases">
        <authorList>
            <person name="Daric V."/>
            <person name="Darras S."/>
        </authorList>
    </citation>
    <scope>NUCLEOTIDE SEQUENCE [LARGE SCALE GENOMIC DNA]</scope>
</reference>
<accession>A0ABP0FC18</accession>
<dbReference type="EMBL" id="CAWYQH010000046">
    <property type="protein sequence ID" value="CAK8677229.1"/>
    <property type="molecule type" value="Genomic_DNA"/>
</dbReference>
<gene>
    <name evidence="1" type="ORF">CVLEPA_LOCUS6631</name>
</gene>
<name>A0ABP0FC18_CLALP</name>
<evidence type="ECO:0000313" key="2">
    <source>
        <dbReference type="Proteomes" id="UP001642483"/>
    </source>
</evidence>
<protein>
    <submittedName>
        <fullName evidence="1">Uncharacterized protein</fullName>
    </submittedName>
</protein>
<evidence type="ECO:0000313" key="1">
    <source>
        <dbReference type="EMBL" id="CAK8677229.1"/>
    </source>
</evidence>
<organism evidence="1 2">
    <name type="scientific">Clavelina lepadiformis</name>
    <name type="common">Light-bulb sea squirt</name>
    <name type="synonym">Ascidia lepadiformis</name>
    <dbReference type="NCBI Taxonomy" id="159417"/>
    <lineage>
        <taxon>Eukaryota</taxon>
        <taxon>Metazoa</taxon>
        <taxon>Chordata</taxon>
        <taxon>Tunicata</taxon>
        <taxon>Ascidiacea</taxon>
        <taxon>Aplousobranchia</taxon>
        <taxon>Clavelinidae</taxon>
        <taxon>Clavelina</taxon>
    </lineage>
</organism>
<comment type="caution">
    <text evidence="1">The sequence shown here is derived from an EMBL/GenBank/DDBJ whole genome shotgun (WGS) entry which is preliminary data.</text>
</comment>
<dbReference type="Proteomes" id="UP001642483">
    <property type="component" value="Unassembled WGS sequence"/>
</dbReference>
<sequence length="64" mass="7361">MIRNDNNSHIDEISMVGEHFMDLSESTRSHVHQNFLTSVSWLSNMAPLPPDEVLPHLFISLFLI</sequence>
<proteinExistence type="predicted"/>
<keyword evidence="2" id="KW-1185">Reference proteome</keyword>